<dbReference type="KEGG" id="pfor:103136593"/>
<dbReference type="EMBL" id="AYCK01000386">
    <property type="status" value="NOT_ANNOTATED_CDS"/>
    <property type="molecule type" value="Genomic_DNA"/>
</dbReference>
<dbReference type="Ensembl" id="ENSPFOT00000025755.1">
    <property type="protein sequence ID" value="ENSPFOP00000022473.1"/>
    <property type="gene ID" value="ENSPFOG00000023748.1"/>
</dbReference>
<keyword evidence="4" id="KW-1185">Reference proteome</keyword>
<sequence>MDGMLEGAVVLSTCKLVCGFLVLPSLAASHSPVSFCCCSLLIFTDFLVTGFLSFLCVLKLWLTELNPPGDVIALRFLLFLSHTYGAVLLLTTFLTATETLIRLLWPHAAADPRTIFCNGEEEEDGSVSDEGESLPQVVGFFCCLSVWIAVAFSVRWHWQLEEGWTVACLDKTDSLIRCLPNLFSPMHRVMDPYWSLAFLVLLGLLLTVSTGLQRRNQTSAEPKRTQRYEDRAAPATSKPLHPEMFTSKCVDGDFPLISHDCLSEEMGRQEFKRTQKHVPLDLARDQSLDLNQTRLRRRNRWGFPSLEENTVIAVVSVLCMFTLPFYLSVNTFLIRTIDSVLNGCIKFLISSVANSRDMSSSLRVSQV</sequence>
<feature type="transmembrane region" description="Helical" evidence="2">
    <location>
        <begin position="306"/>
        <end position="326"/>
    </location>
</feature>
<dbReference type="RefSeq" id="XP_007549984.1">
    <property type="nucleotide sequence ID" value="XM_007549922.2"/>
</dbReference>
<feature type="transmembrane region" description="Helical" evidence="2">
    <location>
        <begin position="74"/>
        <end position="96"/>
    </location>
</feature>
<dbReference type="RefSeq" id="XP_007549975.1">
    <property type="nucleotide sequence ID" value="XM_007549913.2"/>
</dbReference>
<feature type="transmembrane region" description="Helical" evidence="2">
    <location>
        <begin position="6"/>
        <end position="28"/>
    </location>
</feature>
<evidence type="ECO:0000256" key="1">
    <source>
        <dbReference type="SAM" id="MobiDB-lite"/>
    </source>
</evidence>
<dbReference type="Proteomes" id="UP000028760">
    <property type="component" value="Unassembled WGS sequence"/>
</dbReference>
<organism evidence="3 4">
    <name type="scientific">Poecilia formosa</name>
    <name type="common">Amazon molly</name>
    <name type="synonym">Limia formosa</name>
    <dbReference type="NCBI Taxonomy" id="48698"/>
    <lineage>
        <taxon>Eukaryota</taxon>
        <taxon>Metazoa</taxon>
        <taxon>Chordata</taxon>
        <taxon>Craniata</taxon>
        <taxon>Vertebrata</taxon>
        <taxon>Euteleostomi</taxon>
        <taxon>Actinopterygii</taxon>
        <taxon>Neopterygii</taxon>
        <taxon>Teleostei</taxon>
        <taxon>Neoteleostei</taxon>
        <taxon>Acanthomorphata</taxon>
        <taxon>Ovalentaria</taxon>
        <taxon>Atherinomorphae</taxon>
        <taxon>Cyprinodontiformes</taxon>
        <taxon>Poeciliidae</taxon>
        <taxon>Poeciliinae</taxon>
        <taxon>Poecilia</taxon>
    </lineage>
</organism>
<evidence type="ECO:0000256" key="2">
    <source>
        <dbReference type="SAM" id="Phobius"/>
    </source>
</evidence>
<keyword evidence="2" id="KW-0472">Membrane</keyword>
<name>A0A096LTI2_POEFO</name>
<dbReference type="RefSeq" id="XP_016526121.1">
    <property type="nucleotide sequence ID" value="XM_016670635.1"/>
</dbReference>
<proteinExistence type="predicted"/>
<dbReference type="GeneTree" id="ENSGT00740000117154"/>
<feature type="region of interest" description="Disordered" evidence="1">
    <location>
        <begin position="215"/>
        <end position="236"/>
    </location>
</feature>
<dbReference type="GeneID" id="103136593"/>
<reference evidence="4" key="1">
    <citation type="submission" date="2013-10" db="EMBL/GenBank/DDBJ databases">
        <authorList>
            <person name="Schartl M."/>
            <person name="Warren W."/>
        </authorList>
    </citation>
    <scope>NUCLEOTIDE SEQUENCE [LARGE SCALE GENOMIC DNA]</scope>
    <source>
        <strain evidence="4">female</strain>
    </source>
</reference>
<dbReference type="OrthoDB" id="9945889at2759"/>
<reference evidence="3" key="2">
    <citation type="submission" date="2025-08" db="UniProtKB">
        <authorList>
            <consortium name="Ensembl"/>
        </authorList>
    </citation>
    <scope>IDENTIFICATION</scope>
</reference>
<accession>A0A096LTI2</accession>
<feature type="transmembrane region" description="Helical" evidence="2">
    <location>
        <begin position="40"/>
        <end position="62"/>
    </location>
</feature>
<protein>
    <submittedName>
        <fullName evidence="3">Si:ch211-193i15.1</fullName>
    </submittedName>
</protein>
<feature type="compositionally biased region" description="Basic and acidic residues" evidence="1">
    <location>
        <begin position="221"/>
        <end position="232"/>
    </location>
</feature>
<evidence type="ECO:0000313" key="4">
    <source>
        <dbReference type="Proteomes" id="UP000028760"/>
    </source>
</evidence>
<feature type="transmembrane region" description="Helical" evidence="2">
    <location>
        <begin position="193"/>
        <end position="212"/>
    </location>
</feature>
<evidence type="ECO:0000313" key="3">
    <source>
        <dbReference type="Ensembl" id="ENSPFOP00000022473.1"/>
    </source>
</evidence>
<dbReference type="AlphaFoldDB" id="A0A096LTI2"/>
<feature type="transmembrane region" description="Helical" evidence="2">
    <location>
        <begin position="137"/>
        <end position="156"/>
    </location>
</feature>
<keyword evidence="2" id="KW-1133">Transmembrane helix</keyword>
<keyword evidence="2" id="KW-0812">Transmembrane</keyword>
<reference evidence="3" key="3">
    <citation type="submission" date="2025-09" db="UniProtKB">
        <authorList>
            <consortium name="Ensembl"/>
        </authorList>
    </citation>
    <scope>IDENTIFICATION</scope>
</reference>